<dbReference type="PROSITE" id="PS00168">
    <property type="entry name" value="TRP_SYNTHASE_BETA"/>
    <property type="match status" value="1"/>
</dbReference>
<keyword evidence="10 12" id="KW-0456">Lyase</keyword>
<dbReference type="EMBL" id="AP024563">
    <property type="protein sequence ID" value="BCU07679.1"/>
    <property type="molecule type" value="Genomic_DNA"/>
</dbReference>
<evidence type="ECO:0000256" key="11">
    <source>
        <dbReference type="ARBA" id="ARBA00049047"/>
    </source>
</evidence>
<comment type="pathway">
    <text evidence="3 12">Amino-acid biosynthesis; L-tryptophan biosynthesis; L-tryptophan from chorismate: step 5/5.</text>
</comment>
<dbReference type="Gene3D" id="3.40.50.1100">
    <property type="match status" value="2"/>
</dbReference>
<comment type="subunit">
    <text evidence="5 12">Tetramer of two alpha and two beta chains.</text>
</comment>
<evidence type="ECO:0000256" key="2">
    <source>
        <dbReference type="ARBA" id="ARBA00002786"/>
    </source>
</evidence>
<evidence type="ECO:0000256" key="4">
    <source>
        <dbReference type="ARBA" id="ARBA00009982"/>
    </source>
</evidence>
<comment type="similarity">
    <text evidence="4 12">Belongs to the TrpB family.</text>
</comment>
<evidence type="ECO:0000313" key="15">
    <source>
        <dbReference type="Proteomes" id="UP000680679"/>
    </source>
</evidence>
<dbReference type="PANTHER" id="PTHR48077">
    <property type="entry name" value="TRYPTOPHAN SYNTHASE-RELATED"/>
    <property type="match status" value="1"/>
</dbReference>
<dbReference type="InterPro" id="IPR001926">
    <property type="entry name" value="TrpB-like_PALP"/>
</dbReference>
<evidence type="ECO:0000256" key="9">
    <source>
        <dbReference type="ARBA" id="ARBA00023141"/>
    </source>
</evidence>
<dbReference type="PANTHER" id="PTHR48077:SF6">
    <property type="entry name" value="TRYPTOPHAN SYNTHASE"/>
    <property type="match status" value="1"/>
</dbReference>
<evidence type="ECO:0000256" key="1">
    <source>
        <dbReference type="ARBA" id="ARBA00001933"/>
    </source>
</evidence>
<sequence length="453" mass="49262">MNDTVKYLLDEQHLPRFWYNINADLPKPLDPVLHPGTQQPIAPEELEVIFPRGVIEQEMSTEREIEIPAPVREVWRQWRPSPLYRARRLEQALQTPAKIFYKYEGVSPAGSHKANSAIAQAFYNKAEGVKRITTETGAGQWGSSLSLAGSMFGIEILVYMVKVSYNQKPYRRAFMEAFGARCIASPSDTTESGRAVLAEHPDSTGSLGIAISEAVELAAQREDTKYALGSVLNHVLLHQTVIGLEAMKQLEMADAYPDMVIGCTGGGSNFAGIAFPFLGEQLRGGRAVECIAVEPSACPTLTKGRFAYDFGDTAHLTPLCKMFTLGSSFVPPGFHAGGLRYHGMAPQVSHLAALGLIAPRSYNQLECFAAGLQFAKAEGIIPAPEANHAVRAAIHEAEKCRETGEAKTILFNLSGHGNFDMQAYTDYLGGKLQDLDYAENEVAMALAGLPSIG</sequence>
<proteinExistence type="inferred from homology"/>
<evidence type="ECO:0000256" key="6">
    <source>
        <dbReference type="ARBA" id="ARBA00022605"/>
    </source>
</evidence>
<dbReference type="PIRSF" id="PIRSF001413">
    <property type="entry name" value="Trp_syn_beta"/>
    <property type="match status" value="1"/>
</dbReference>
<dbReference type="Proteomes" id="UP000680679">
    <property type="component" value="Chromosome"/>
</dbReference>
<dbReference type="NCBIfam" id="TIGR01415">
    <property type="entry name" value="trpB_rel"/>
    <property type="match status" value="1"/>
</dbReference>
<evidence type="ECO:0000256" key="3">
    <source>
        <dbReference type="ARBA" id="ARBA00004733"/>
    </source>
</evidence>
<dbReference type="NCBIfam" id="NF009057">
    <property type="entry name" value="PRK12391.1"/>
    <property type="match status" value="1"/>
</dbReference>
<dbReference type="InterPro" id="IPR006653">
    <property type="entry name" value="Trp_synth_b_CS"/>
</dbReference>
<feature type="domain" description="Tryptophan synthase beta chain-like PALP" evidence="13">
    <location>
        <begin position="76"/>
        <end position="415"/>
    </location>
</feature>
<protein>
    <recommendedName>
        <fullName evidence="12">Tryptophan synthase beta chain</fullName>
        <ecNumber evidence="12">4.2.1.20</ecNumber>
    </recommendedName>
</protein>
<gene>
    <name evidence="14" type="primary">trpB_2</name>
    <name evidence="12" type="synonym">trpB</name>
    <name evidence="14" type="ORF">Atep_23560</name>
</gene>
<evidence type="ECO:0000256" key="5">
    <source>
        <dbReference type="ARBA" id="ARBA00011270"/>
    </source>
</evidence>
<feature type="modified residue" description="N6-(pyridoxal phosphate)lysine" evidence="12">
    <location>
        <position position="113"/>
    </location>
</feature>
<dbReference type="HAMAP" id="MF_00133">
    <property type="entry name" value="Trp_synth_beta"/>
    <property type="match status" value="1"/>
</dbReference>
<evidence type="ECO:0000256" key="8">
    <source>
        <dbReference type="ARBA" id="ARBA00022898"/>
    </source>
</evidence>
<dbReference type="Pfam" id="PF00291">
    <property type="entry name" value="PALP"/>
    <property type="match status" value="1"/>
</dbReference>
<accession>A0ABM7QP26</accession>
<keyword evidence="6 12" id="KW-0028">Amino-acid biosynthesis</keyword>
<organism evidence="14 15">
    <name type="scientific">Allochromatium tepidum</name>
    <dbReference type="NCBI Taxonomy" id="553982"/>
    <lineage>
        <taxon>Bacteria</taxon>
        <taxon>Pseudomonadati</taxon>
        <taxon>Pseudomonadota</taxon>
        <taxon>Gammaproteobacteria</taxon>
        <taxon>Chromatiales</taxon>
        <taxon>Chromatiaceae</taxon>
        <taxon>Allochromatium</taxon>
    </lineage>
</organism>
<keyword evidence="15" id="KW-1185">Reference proteome</keyword>
<dbReference type="InterPro" id="IPR006316">
    <property type="entry name" value="Trp_synth_b-like"/>
</dbReference>
<comment type="catalytic activity">
    <reaction evidence="11 12">
        <text>(1S,2R)-1-C-(indol-3-yl)glycerol 3-phosphate + L-serine = D-glyceraldehyde 3-phosphate + L-tryptophan + H2O</text>
        <dbReference type="Rhea" id="RHEA:10532"/>
        <dbReference type="ChEBI" id="CHEBI:15377"/>
        <dbReference type="ChEBI" id="CHEBI:33384"/>
        <dbReference type="ChEBI" id="CHEBI:57912"/>
        <dbReference type="ChEBI" id="CHEBI:58866"/>
        <dbReference type="ChEBI" id="CHEBI:59776"/>
        <dbReference type="EC" id="4.2.1.20"/>
    </reaction>
</comment>
<dbReference type="InterPro" id="IPR023026">
    <property type="entry name" value="Trp_synth_beta/beta-like"/>
</dbReference>
<evidence type="ECO:0000256" key="12">
    <source>
        <dbReference type="HAMAP-Rule" id="MF_00133"/>
    </source>
</evidence>
<evidence type="ECO:0000256" key="7">
    <source>
        <dbReference type="ARBA" id="ARBA00022822"/>
    </source>
</evidence>
<reference evidence="14 15" key="1">
    <citation type="submission" date="2021-04" db="EMBL/GenBank/DDBJ databases">
        <title>Complete genome sequencing of Allochromatium tepidum strain NZ.</title>
        <authorList>
            <person name="Tsukatani Y."/>
            <person name="Mori H."/>
        </authorList>
    </citation>
    <scope>NUCLEOTIDE SEQUENCE [LARGE SCALE GENOMIC DNA]</scope>
    <source>
        <strain evidence="14 15">NZ</strain>
    </source>
</reference>
<dbReference type="EC" id="4.2.1.20" evidence="12"/>
<comment type="cofactor">
    <cofactor evidence="1 12">
        <name>pyridoxal 5'-phosphate</name>
        <dbReference type="ChEBI" id="CHEBI:597326"/>
    </cofactor>
</comment>
<dbReference type="RefSeq" id="WP_213378759.1">
    <property type="nucleotide sequence ID" value="NZ_AP024563.1"/>
</dbReference>
<dbReference type="SUPFAM" id="SSF53686">
    <property type="entry name" value="Tryptophan synthase beta subunit-like PLP-dependent enzymes"/>
    <property type="match status" value="1"/>
</dbReference>
<evidence type="ECO:0000313" key="14">
    <source>
        <dbReference type="EMBL" id="BCU07679.1"/>
    </source>
</evidence>
<keyword evidence="7 12" id="KW-0822">Tryptophan biosynthesis</keyword>
<comment type="function">
    <text evidence="2 12">The beta subunit is responsible for the synthesis of L-tryptophan from indole and L-serine.</text>
</comment>
<dbReference type="InterPro" id="IPR036052">
    <property type="entry name" value="TrpB-like_PALP_sf"/>
</dbReference>
<keyword evidence="9 12" id="KW-0057">Aromatic amino acid biosynthesis</keyword>
<dbReference type="PIRSF" id="PIRSF500824">
    <property type="entry name" value="TrpB_prok"/>
    <property type="match status" value="1"/>
</dbReference>
<evidence type="ECO:0000259" key="13">
    <source>
        <dbReference type="Pfam" id="PF00291"/>
    </source>
</evidence>
<name>A0ABM7QP26_9GAMM</name>
<keyword evidence="8 12" id="KW-0663">Pyridoxal phosphate</keyword>
<evidence type="ECO:0000256" key="10">
    <source>
        <dbReference type="ARBA" id="ARBA00023239"/>
    </source>
</evidence>